<name>A0AAV4XNL2_CAEEX</name>
<keyword evidence="1" id="KW-0812">Transmembrane</keyword>
<reference evidence="2 3" key="1">
    <citation type="submission" date="2021-06" db="EMBL/GenBank/DDBJ databases">
        <title>Caerostris extrusa draft genome.</title>
        <authorList>
            <person name="Kono N."/>
            <person name="Arakawa K."/>
        </authorList>
    </citation>
    <scope>NUCLEOTIDE SEQUENCE [LARGE SCALE GENOMIC DNA]</scope>
</reference>
<keyword evidence="1" id="KW-0472">Membrane</keyword>
<keyword evidence="3" id="KW-1185">Reference proteome</keyword>
<dbReference type="EMBL" id="BPLR01000697">
    <property type="protein sequence ID" value="GIY96741.1"/>
    <property type="molecule type" value="Genomic_DNA"/>
</dbReference>
<sequence>MPTTFDTAYTLEYQLHSIPTTLDTNYTRYQLHSIPTTHSNANYTRMPTTLDSNYTNAKHSPNLLNSHIPPRSYHLPSRTRVAHSSVAIAFILFVFLRLSSQHTTVSKKLRRPLQNILKWFGLVFTTQLGSSNEVRPDIIVRQTIFTLVSVPCPTETDEDKRKTLDFSFIDSDWNRRLIYRE</sequence>
<gene>
    <name evidence="2" type="ORF">CEXT_450151</name>
</gene>
<evidence type="ECO:0000313" key="3">
    <source>
        <dbReference type="Proteomes" id="UP001054945"/>
    </source>
</evidence>
<feature type="transmembrane region" description="Helical" evidence="1">
    <location>
        <begin position="81"/>
        <end position="100"/>
    </location>
</feature>
<organism evidence="2 3">
    <name type="scientific">Caerostris extrusa</name>
    <name type="common">Bark spider</name>
    <name type="synonym">Caerostris bankana</name>
    <dbReference type="NCBI Taxonomy" id="172846"/>
    <lineage>
        <taxon>Eukaryota</taxon>
        <taxon>Metazoa</taxon>
        <taxon>Ecdysozoa</taxon>
        <taxon>Arthropoda</taxon>
        <taxon>Chelicerata</taxon>
        <taxon>Arachnida</taxon>
        <taxon>Araneae</taxon>
        <taxon>Araneomorphae</taxon>
        <taxon>Entelegynae</taxon>
        <taxon>Araneoidea</taxon>
        <taxon>Araneidae</taxon>
        <taxon>Caerostris</taxon>
    </lineage>
</organism>
<dbReference type="Proteomes" id="UP001054945">
    <property type="component" value="Unassembled WGS sequence"/>
</dbReference>
<comment type="caution">
    <text evidence="2">The sequence shown here is derived from an EMBL/GenBank/DDBJ whole genome shotgun (WGS) entry which is preliminary data.</text>
</comment>
<evidence type="ECO:0000313" key="2">
    <source>
        <dbReference type="EMBL" id="GIY96741.1"/>
    </source>
</evidence>
<keyword evidence="1" id="KW-1133">Transmembrane helix</keyword>
<proteinExistence type="predicted"/>
<evidence type="ECO:0000256" key="1">
    <source>
        <dbReference type="SAM" id="Phobius"/>
    </source>
</evidence>
<accession>A0AAV4XNL2</accession>
<dbReference type="AlphaFoldDB" id="A0AAV4XNL2"/>
<protein>
    <submittedName>
        <fullName evidence="2">Uncharacterized protein</fullName>
    </submittedName>
</protein>